<evidence type="ECO:0000259" key="3">
    <source>
        <dbReference type="Pfam" id="PF01464"/>
    </source>
</evidence>
<evidence type="ECO:0000256" key="1">
    <source>
        <dbReference type="ARBA" id="ARBA00009387"/>
    </source>
</evidence>
<feature type="chain" id="PRO_5037983656" evidence="2">
    <location>
        <begin position="22"/>
        <end position="166"/>
    </location>
</feature>
<dbReference type="EMBL" id="WOTH01000035">
    <property type="protein sequence ID" value="NHO54854.1"/>
    <property type="molecule type" value="Genomic_DNA"/>
</dbReference>
<comment type="caution">
    <text evidence="4">The sequence shown here is derived from an EMBL/GenBank/DDBJ whole genome shotgun (WGS) entry which is preliminary data.</text>
</comment>
<comment type="similarity">
    <text evidence="1">Belongs to the virb1 family.</text>
</comment>
<evidence type="ECO:0000256" key="2">
    <source>
        <dbReference type="SAM" id="SignalP"/>
    </source>
</evidence>
<dbReference type="CDD" id="cd13400">
    <property type="entry name" value="LT_IagB-like"/>
    <property type="match status" value="1"/>
</dbReference>
<organism evidence="4 5">
    <name type="scientific">Acetobacter estunensis</name>
    <dbReference type="NCBI Taxonomy" id="104097"/>
    <lineage>
        <taxon>Bacteria</taxon>
        <taxon>Pseudomonadati</taxon>
        <taxon>Pseudomonadota</taxon>
        <taxon>Alphaproteobacteria</taxon>
        <taxon>Acetobacterales</taxon>
        <taxon>Acetobacteraceae</taxon>
        <taxon>Acetobacter</taxon>
    </lineage>
</organism>
<keyword evidence="5" id="KW-1185">Reference proteome</keyword>
<feature type="domain" description="Transglycosylase SLT" evidence="3">
    <location>
        <begin position="35"/>
        <end position="136"/>
    </location>
</feature>
<sequence length="166" mass="18554">MKRLLPIALVGLALVSQPAHAQELEETGRETLACLTAASRHERVPRSVLLILLYVEGGRLGSTVRNDNGTFDLGPMQVNSSHVPEIARRWHTTPARAWRALRDNPCANIEAGSHILTDALRETHGDLWQAVAYYHSHTPRFGRAYLQRVWSVTHDLMRTASMEKGS</sequence>
<dbReference type="InterPro" id="IPR023346">
    <property type="entry name" value="Lysozyme-like_dom_sf"/>
</dbReference>
<protein>
    <submittedName>
        <fullName evidence="4">Transglycosylase SLT domain-containing protein</fullName>
    </submittedName>
</protein>
<proteinExistence type="inferred from homology"/>
<dbReference type="RefSeq" id="WP_166317688.1">
    <property type="nucleotide sequence ID" value="NZ_WOTH01000035.1"/>
</dbReference>
<dbReference type="InterPro" id="IPR008258">
    <property type="entry name" value="Transglycosylase_SLT_dom_1"/>
</dbReference>
<name>A0A967B820_9PROT</name>
<feature type="signal peptide" evidence="2">
    <location>
        <begin position="1"/>
        <end position="21"/>
    </location>
</feature>
<evidence type="ECO:0000313" key="5">
    <source>
        <dbReference type="Proteomes" id="UP000597459"/>
    </source>
</evidence>
<dbReference type="Gene3D" id="1.10.530.10">
    <property type="match status" value="1"/>
</dbReference>
<reference evidence="4" key="1">
    <citation type="submission" date="2019-11" db="EMBL/GenBank/DDBJ databases">
        <title>Description of new Acetobacter species.</title>
        <authorList>
            <person name="Cleenwerck I."/>
            <person name="Sombolestani A.S."/>
        </authorList>
    </citation>
    <scope>NUCLEOTIDE SEQUENCE</scope>
    <source>
        <strain evidence="4">LMG 1626</strain>
    </source>
</reference>
<accession>A0A967B820</accession>
<evidence type="ECO:0000313" key="4">
    <source>
        <dbReference type="EMBL" id="NHO54854.1"/>
    </source>
</evidence>
<dbReference type="Pfam" id="PF01464">
    <property type="entry name" value="SLT"/>
    <property type="match status" value="1"/>
</dbReference>
<dbReference type="Proteomes" id="UP000597459">
    <property type="component" value="Unassembled WGS sequence"/>
</dbReference>
<keyword evidence="2" id="KW-0732">Signal</keyword>
<dbReference type="AlphaFoldDB" id="A0A967B820"/>
<gene>
    <name evidence="4" type="ORF">GOB87_13010</name>
</gene>
<dbReference type="SUPFAM" id="SSF53955">
    <property type="entry name" value="Lysozyme-like"/>
    <property type="match status" value="1"/>
</dbReference>